<evidence type="ECO:0000313" key="2">
    <source>
        <dbReference type="Proteomes" id="UP001367676"/>
    </source>
</evidence>
<dbReference type="AlphaFoldDB" id="A0AAN9Y8Q0"/>
<comment type="caution">
    <text evidence="1">The sequence shown here is derived from an EMBL/GenBank/DDBJ whole genome shotgun (WGS) entry which is preliminary data.</text>
</comment>
<dbReference type="EMBL" id="JBBCAQ010000006">
    <property type="protein sequence ID" value="KAK7603261.1"/>
    <property type="molecule type" value="Genomic_DNA"/>
</dbReference>
<gene>
    <name evidence="1" type="ORF">V9T40_003260</name>
</gene>
<reference evidence="1 2" key="1">
    <citation type="submission" date="2024-03" db="EMBL/GenBank/DDBJ databases">
        <title>Adaptation during the transition from Ophiocordyceps entomopathogen to insect associate is accompanied by gene loss and intensified selection.</title>
        <authorList>
            <person name="Ward C.M."/>
            <person name="Onetto C.A."/>
            <person name="Borneman A.R."/>
        </authorList>
    </citation>
    <scope>NUCLEOTIDE SEQUENCE [LARGE SCALE GENOMIC DNA]</scope>
    <source>
        <strain evidence="1">AWRI1</strain>
        <tissue evidence="1">Single Adult Female</tissue>
    </source>
</reference>
<name>A0AAN9Y8Q0_9HEMI</name>
<accession>A0AAN9Y8Q0</accession>
<sequence>MWSFVFCVIKIKKQVGWKQPNQTKQLIVQGDRLGNCMSPVTTVNAFAAKPKLKISQSKIPVAKISSLFCIVTNERLTAKKGSILDRSFSCDTLYSSHIR</sequence>
<protein>
    <submittedName>
        <fullName evidence="1">Uncharacterized protein</fullName>
    </submittedName>
</protein>
<organism evidence="1 2">
    <name type="scientific">Parthenolecanium corni</name>
    <dbReference type="NCBI Taxonomy" id="536013"/>
    <lineage>
        <taxon>Eukaryota</taxon>
        <taxon>Metazoa</taxon>
        <taxon>Ecdysozoa</taxon>
        <taxon>Arthropoda</taxon>
        <taxon>Hexapoda</taxon>
        <taxon>Insecta</taxon>
        <taxon>Pterygota</taxon>
        <taxon>Neoptera</taxon>
        <taxon>Paraneoptera</taxon>
        <taxon>Hemiptera</taxon>
        <taxon>Sternorrhyncha</taxon>
        <taxon>Coccoidea</taxon>
        <taxon>Coccidae</taxon>
        <taxon>Parthenolecanium</taxon>
    </lineage>
</organism>
<evidence type="ECO:0000313" key="1">
    <source>
        <dbReference type="EMBL" id="KAK7603261.1"/>
    </source>
</evidence>
<dbReference type="Proteomes" id="UP001367676">
    <property type="component" value="Unassembled WGS sequence"/>
</dbReference>
<proteinExistence type="predicted"/>
<keyword evidence="2" id="KW-1185">Reference proteome</keyword>